<dbReference type="GO" id="GO:0016747">
    <property type="term" value="F:acyltransferase activity, transferring groups other than amino-acyl groups"/>
    <property type="evidence" value="ECO:0007669"/>
    <property type="project" value="InterPro"/>
</dbReference>
<evidence type="ECO:0000256" key="2">
    <source>
        <dbReference type="ARBA" id="ARBA00023315"/>
    </source>
</evidence>
<keyword evidence="2" id="KW-0012">Acyltransferase</keyword>
<dbReference type="EMBL" id="JEXD01000098">
    <property type="protein sequence ID" value="EXC03551.1"/>
    <property type="molecule type" value="Genomic_DNA"/>
</dbReference>
<dbReference type="PANTHER" id="PTHR43877">
    <property type="entry name" value="AMINOALKYLPHOSPHONATE N-ACETYLTRANSFERASE-RELATED-RELATED"/>
    <property type="match status" value="1"/>
</dbReference>
<accession>A0A009Q349</accession>
<dbReference type="InterPro" id="IPR000182">
    <property type="entry name" value="GNAT_dom"/>
</dbReference>
<reference evidence="4 5" key="1">
    <citation type="submission" date="2014-02" db="EMBL/GenBank/DDBJ databases">
        <title>Comparative genomics and transcriptomics to identify genetic mechanisms underlying the emergence of carbapenem resistant Acinetobacter baumannii (CRAb).</title>
        <authorList>
            <person name="Harris A.D."/>
            <person name="Johnson K.J."/>
            <person name="George J."/>
            <person name="Shefchek K."/>
            <person name="Daugherty S.C."/>
            <person name="Parankush S."/>
            <person name="Sadzewicz L."/>
            <person name="Tallon L."/>
            <person name="Sengamalay N."/>
            <person name="Hazen T.H."/>
            <person name="Rasko D.A."/>
        </authorList>
    </citation>
    <scope>NUCLEOTIDE SEQUENCE [LARGE SCALE GENOMIC DNA]</scope>
    <source>
        <strain evidence="4 5">625974</strain>
    </source>
</reference>
<dbReference type="Pfam" id="PF00583">
    <property type="entry name" value="Acetyltransf_1"/>
    <property type="match status" value="1"/>
</dbReference>
<evidence type="ECO:0000313" key="4">
    <source>
        <dbReference type="EMBL" id="EXC03551.1"/>
    </source>
</evidence>
<dbReference type="CDD" id="cd04301">
    <property type="entry name" value="NAT_SF"/>
    <property type="match status" value="1"/>
</dbReference>
<name>A0A009Q349_ACIBA</name>
<dbReference type="Proteomes" id="UP000021108">
    <property type="component" value="Unassembled WGS sequence"/>
</dbReference>
<comment type="caution">
    <text evidence="4">The sequence shown here is derived from an EMBL/GenBank/DDBJ whole genome shotgun (WGS) entry which is preliminary data.</text>
</comment>
<evidence type="ECO:0000259" key="3">
    <source>
        <dbReference type="PROSITE" id="PS51186"/>
    </source>
</evidence>
<dbReference type="InterPro" id="IPR050832">
    <property type="entry name" value="Bact_Acetyltransf"/>
</dbReference>
<dbReference type="PATRIC" id="fig|1310607.3.peg.3923"/>
<dbReference type="SUPFAM" id="SSF55729">
    <property type="entry name" value="Acyl-CoA N-acyltransferases (Nat)"/>
    <property type="match status" value="1"/>
</dbReference>
<dbReference type="PROSITE" id="PS51186">
    <property type="entry name" value="GNAT"/>
    <property type="match status" value="1"/>
</dbReference>
<sequence length="84" mass="9589">MGGYDGHRGWINYLAVHPHQQRLGIATALVQQLEKRLMARGCPKLQLLVRKDNLNVLNFYEQLGYDEVEAVCLGKRLISDNSHD</sequence>
<feature type="domain" description="N-acetyltransferase" evidence="3">
    <location>
        <begin position="1"/>
        <end position="84"/>
    </location>
</feature>
<dbReference type="Gene3D" id="3.40.630.30">
    <property type="match status" value="1"/>
</dbReference>
<dbReference type="NCBIfam" id="NF002959">
    <property type="entry name" value="PRK03624.1"/>
    <property type="match status" value="1"/>
</dbReference>
<evidence type="ECO:0000256" key="1">
    <source>
        <dbReference type="ARBA" id="ARBA00022679"/>
    </source>
</evidence>
<protein>
    <submittedName>
        <fullName evidence="4">Acetyltransferase family protein</fullName>
    </submittedName>
</protein>
<dbReference type="InterPro" id="IPR016181">
    <property type="entry name" value="Acyl_CoA_acyltransferase"/>
</dbReference>
<gene>
    <name evidence="4" type="ORF">J506_4086</name>
</gene>
<proteinExistence type="predicted"/>
<dbReference type="AlphaFoldDB" id="A0A009Q349"/>
<evidence type="ECO:0000313" key="5">
    <source>
        <dbReference type="Proteomes" id="UP000021108"/>
    </source>
</evidence>
<keyword evidence="1 4" id="KW-0808">Transferase</keyword>
<organism evidence="4 5">
    <name type="scientific">Acinetobacter baumannii 625974</name>
    <dbReference type="NCBI Taxonomy" id="1310607"/>
    <lineage>
        <taxon>Bacteria</taxon>
        <taxon>Pseudomonadati</taxon>
        <taxon>Pseudomonadota</taxon>
        <taxon>Gammaproteobacteria</taxon>
        <taxon>Moraxellales</taxon>
        <taxon>Moraxellaceae</taxon>
        <taxon>Acinetobacter</taxon>
        <taxon>Acinetobacter calcoaceticus/baumannii complex</taxon>
    </lineage>
</organism>